<dbReference type="Pfam" id="PF17772">
    <property type="entry name" value="zf-MYST"/>
    <property type="match status" value="1"/>
</dbReference>
<feature type="domain" description="MYST-type HAT" evidence="3">
    <location>
        <begin position="198"/>
        <end position="454"/>
    </location>
</feature>
<dbReference type="InterPro" id="IPR050603">
    <property type="entry name" value="MYST_HAT"/>
</dbReference>
<feature type="region of interest" description="Disordered" evidence="2">
    <location>
        <begin position="106"/>
        <end position="149"/>
    </location>
</feature>
<dbReference type="EMBL" id="GL382537">
    <property type="protein sequence ID" value="EGT46847.1"/>
    <property type="molecule type" value="Genomic_DNA"/>
</dbReference>
<dbReference type="InterPro" id="IPR016181">
    <property type="entry name" value="Acyl_CoA_acyltransferase"/>
</dbReference>
<feature type="compositionally biased region" description="Acidic residues" evidence="2">
    <location>
        <begin position="134"/>
        <end position="149"/>
    </location>
</feature>
<dbReference type="Gene3D" id="3.30.60.60">
    <property type="entry name" value="N-acetyl transferase-like"/>
    <property type="match status" value="1"/>
</dbReference>
<dbReference type="Pfam" id="PF01853">
    <property type="entry name" value="MOZ_SAS"/>
    <property type="match status" value="1"/>
</dbReference>
<gene>
    <name evidence="4" type="ORF">CAEBREN_32037</name>
</gene>
<dbReference type="GO" id="GO:0070776">
    <property type="term" value="C:MOZ/MORF histone acetyltransferase complex"/>
    <property type="evidence" value="ECO:0007669"/>
    <property type="project" value="TreeGrafter"/>
</dbReference>
<dbReference type="OrthoDB" id="787137at2759"/>
<sequence length="562" mass="63819">MSSAGDISEHTKRPRTPRGRYSPDAQRRTNSRLTMSALSIDTHRAADLNVDGSGPSSSSAASHVQVCSSSTFVVKMKYCVTMLSHFDDKSSHPQFFIFQFTPDPDRLPTSHRKKGPQSAIRSRKRRSPSVPVSQDDDDDSDTQDEETDDLPIVIDDLGYSITEEAREFFNRAKGDVAEEWHFSPKYLAEVYGSLKEGEQARLPEKMHFGKYIMRTWYGSPFPAEYIKVKMMYVCEFCMFYARSDEIMQNHAKKCEIRAPPGIEIYRRDNVSVFEVDGRKQKGYCQTLCLVSRMFLESKTVFYDTEPFFFYVVTMNDESVGRNLKLELPKIKVPEPIEGKEVTDEEDEKRKLQKKIKKTLTRCSDTGLKEERNREETPDDDQPGPSNKRPGRRSRSTRGNEEHMEPSSFSVSYGPKTPSSGKGRHRTRADGDNLQDTDGPTDSDRVSSDDDDDRPFGSTKGKNGKLHRGRRNGKRRKSVSGKKFPPNFGVRTLTEKDDEKKNGIVDSKPGPSEVEEKMEGVEEQVAEEPPKDSNTDAEKTAASDMEETHDYSSLHPTDEEITK</sequence>
<dbReference type="SUPFAM" id="SSF55729">
    <property type="entry name" value="Acyl-CoA N-acyltransferases (Nat)"/>
    <property type="match status" value="1"/>
</dbReference>
<keyword evidence="5" id="KW-1185">Reference proteome</keyword>
<dbReference type="PANTHER" id="PTHR10615">
    <property type="entry name" value="HISTONE ACETYLTRANSFERASE"/>
    <property type="match status" value="1"/>
</dbReference>
<dbReference type="HOGENOM" id="CLU_485388_0_0_1"/>
<name>G0PNX4_CAEBE</name>
<evidence type="ECO:0000256" key="1">
    <source>
        <dbReference type="ARBA" id="ARBA00022679"/>
    </source>
</evidence>
<organism evidence="5">
    <name type="scientific">Caenorhabditis brenneri</name>
    <name type="common">Nematode worm</name>
    <dbReference type="NCBI Taxonomy" id="135651"/>
    <lineage>
        <taxon>Eukaryota</taxon>
        <taxon>Metazoa</taxon>
        <taxon>Ecdysozoa</taxon>
        <taxon>Nematoda</taxon>
        <taxon>Chromadorea</taxon>
        <taxon>Rhabditida</taxon>
        <taxon>Rhabditina</taxon>
        <taxon>Rhabditomorpha</taxon>
        <taxon>Rhabditoidea</taxon>
        <taxon>Rhabditidae</taxon>
        <taxon>Peloderinae</taxon>
        <taxon>Caenorhabditis</taxon>
    </lineage>
</organism>
<dbReference type="GO" id="GO:0010484">
    <property type="term" value="F:histone H3 acetyltransferase activity"/>
    <property type="evidence" value="ECO:0007669"/>
    <property type="project" value="TreeGrafter"/>
</dbReference>
<dbReference type="InterPro" id="IPR040706">
    <property type="entry name" value="Zf-MYST"/>
</dbReference>
<dbReference type="GO" id="GO:0003682">
    <property type="term" value="F:chromatin binding"/>
    <property type="evidence" value="ECO:0007669"/>
    <property type="project" value="TreeGrafter"/>
</dbReference>
<dbReference type="GO" id="GO:0005634">
    <property type="term" value="C:nucleus"/>
    <property type="evidence" value="ECO:0007669"/>
    <property type="project" value="TreeGrafter"/>
</dbReference>
<feature type="compositionally biased region" description="Basic and acidic residues" evidence="2">
    <location>
        <begin position="527"/>
        <end position="562"/>
    </location>
</feature>
<accession>G0PNX4</accession>
<proteinExistence type="predicted"/>
<dbReference type="InParanoid" id="G0PNX4"/>
<feature type="compositionally biased region" description="Basic residues" evidence="2">
    <location>
        <begin position="461"/>
        <end position="479"/>
    </location>
</feature>
<dbReference type="PROSITE" id="PS51726">
    <property type="entry name" value="MYST_HAT"/>
    <property type="match status" value="1"/>
</dbReference>
<dbReference type="AlphaFoldDB" id="G0PNX4"/>
<dbReference type="eggNOG" id="KOG2747">
    <property type="taxonomic scope" value="Eukaryota"/>
</dbReference>
<dbReference type="GO" id="GO:0006357">
    <property type="term" value="P:regulation of transcription by RNA polymerase II"/>
    <property type="evidence" value="ECO:0007669"/>
    <property type="project" value="TreeGrafter"/>
</dbReference>
<feature type="compositionally biased region" description="Basic residues" evidence="2">
    <location>
        <begin position="109"/>
        <end position="127"/>
    </location>
</feature>
<evidence type="ECO:0000313" key="4">
    <source>
        <dbReference type="EMBL" id="EGT46847.1"/>
    </source>
</evidence>
<dbReference type="Gene3D" id="3.40.630.30">
    <property type="match status" value="1"/>
</dbReference>
<feature type="non-terminal residue" evidence="4">
    <location>
        <position position="562"/>
    </location>
</feature>
<feature type="region of interest" description="Disordered" evidence="2">
    <location>
        <begin position="362"/>
        <end position="562"/>
    </location>
</feature>
<evidence type="ECO:0000256" key="2">
    <source>
        <dbReference type="SAM" id="MobiDB-lite"/>
    </source>
</evidence>
<feature type="compositionally biased region" description="Basic and acidic residues" evidence="2">
    <location>
        <begin position="492"/>
        <end position="502"/>
    </location>
</feature>
<dbReference type="InterPro" id="IPR002717">
    <property type="entry name" value="HAT_MYST-type"/>
</dbReference>
<protein>
    <recommendedName>
        <fullName evidence="3">MYST-type HAT domain-containing protein</fullName>
    </recommendedName>
</protein>
<reference evidence="5" key="1">
    <citation type="submission" date="2011-07" db="EMBL/GenBank/DDBJ databases">
        <authorList>
            <consortium name="Caenorhabditis brenneri Sequencing and Analysis Consortium"/>
            <person name="Wilson R.K."/>
        </authorList>
    </citation>
    <scope>NUCLEOTIDE SEQUENCE [LARGE SCALE GENOMIC DNA]</scope>
    <source>
        <strain evidence="5">PB2801</strain>
    </source>
</reference>
<evidence type="ECO:0000259" key="3">
    <source>
        <dbReference type="PROSITE" id="PS51726"/>
    </source>
</evidence>
<feature type="region of interest" description="Disordered" evidence="2">
    <location>
        <begin position="1"/>
        <end position="32"/>
    </location>
</feature>
<evidence type="ECO:0000313" key="5">
    <source>
        <dbReference type="Proteomes" id="UP000008068"/>
    </source>
</evidence>
<keyword evidence="1" id="KW-0808">Transferase</keyword>
<dbReference type="STRING" id="135651.G0PNX4"/>
<dbReference type="GO" id="GO:0003712">
    <property type="term" value="F:transcription coregulator activity"/>
    <property type="evidence" value="ECO:0007669"/>
    <property type="project" value="TreeGrafter"/>
</dbReference>
<dbReference type="Proteomes" id="UP000008068">
    <property type="component" value="Unassembled WGS sequence"/>
</dbReference>
<feature type="compositionally biased region" description="Basic and acidic residues" evidence="2">
    <location>
        <begin position="366"/>
        <end position="375"/>
    </location>
</feature>
<dbReference type="PANTHER" id="PTHR10615:SF217">
    <property type="entry name" value="HISTONE ACETYLTRANSFERASE"/>
    <property type="match status" value="1"/>
</dbReference>
<dbReference type="FunFam" id="3.30.60.60:FF:000007">
    <property type="entry name" value="Histone acetyltransferase"/>
    <property type="match status" value="1"/>
</dbReference>